<reference evidence="4 6" key="2">
    <citation type="journal article" date="2014" name="Int. J. Syst. Evol. Microbiol.">
        <title>Complete genome sequence of Corynebacterium casei LMG S-19264T (=DSM 44701T), isolated from a smear-ripened cheese.</title>
        <authorList>
            <consortium name="US DOE Joint Genome Institute (JGI-PGF)"/>
            <person name="Walter F."/>
            <person name="Albersmeier A."/>
            <person name="Kalinowski J."/>
            <person name="Ruckert C."/>
        </authorList>
    </citation>
    <scope>NUCLEOTIDE SEQUENCE [LARGE SCALE GENOMIC DNA]</scope>
    <source>
        <strain evidence="4 6">CCM 8635</strain>
    </source>
</reference>
<dbReference type="InterPro" id="IPR011059">
    <property type="entry name" value="Metal-dep_hydrolase_composite"/>
</dbReference>
<evidence type="ECO:0000313" key="4">
    <source>
        <dbReference type="EMBL" id="GGH26303.1"/>
    </source>
</evidence>
<dbReference type="HOGENOM" id="CLU_009942_6_1_6"/>
<dbReference type="AlphaFoldDB" id="N9RG72"/>
<reference evidence="3 5" key="1">
    <citation type="submission" date="2013-02" db="EMBL/GenBank/DDBJ databases">
        <title>The Genome Sequence of Acinetobacter sp. NIPH 3623.</title>
        <authorList>
            <consortium name="The Broad Institute Genome Sequencing Platform"/>
            <consortium name="The Broad Institute Genome Sequencing Center for Infectious Disease"/>
            <person name="Cerqueira G."/>
            <person name="Feldgarden M."/>
            <person name="Courvalin P."/>
            <person name="Perichon B."/>
            <person name="Grillot-Courvalin C."/>
            <person name="Clermont D."/>
            <person name="Rocha E."/>
            <person name="Yoon E.-J."/>
            <person name="Nemec A."/>
            <person name="Walker B."/>
            <person name="Young S.K."/>
            <person name="Zeng Q."/>
            <person name="Gargeya S."/>
            <person name="Fitzgerald M."/>
            <person name="Haas B."/>
            <person name="Abouelleil A."/>
            <person name="Alvarado L."/>
            <person name="Arachchi H.M."/>
            <person name="Berlin A.M."/>
            <person name="Chapman S.B."/>
            <person name="Dewar J."/>
            <person name="Goldberg J."/>
            <person name="Griggs A."/>
            <person name="Gujja S."/>
            <person name="Hansen M."/>
            <person name="Howarth C."/>
            <person name="Imamovic A."/>
            <person name="Larimer J."/>
            <person name="McCowan C."/>
            <person name="Murphy C."/>
            <person name="Neiman D."/>
            <person name="Pearson M."/>
            <person name="Priest M."/>
            <person name="Roberts A."/>
            <person name="Saif S."/>
            <person name="Shea T."/>
            <person name="Sisk P."/>
            <person name="Sykes S."/>
            <person name="Wortman J."/>
            <person name="Nusbaum C."/>
            <person name="Birren B."/>
        </authorList>
    </citation>
    <scope>NUCLEOTIDE SEQUENCE [LARGE SCALE GENOMIC DNA]</scope>
    <source>
        <strain evidence="3 5">NIPH 3623</strain>
    </source>
</reference>
<feature type="signal peptide" evidence="1">
    <location>
        <begin position="1"/>
        <end position="19"/>
    </location>
</feature>
<dbReference type="CDD" id="cd01300">
    <property type="entry name" value="YtcJ_like"/>
    <property type="match status" value="1"/>
</dbReference>
<dbReference type="InterPro" id="IPR013108">
    <property type="entry name" value="Amidohydro_3"/>
</dbReference>
<dbReference type="GO" id="GO:0016810">
    <property type="term" value="F:hydrolase activity, acting on carbon-nitrogen (but not peptide) bonds"/>
    <property type="evidence" value="ECO:0007669"/>
    <property type="project" value="InterPro"/>
</dbReference>
<feature type="domain" description="Amidohydrolase 3" evidence="2">
    <location>
        <begin position="69"/>
        <end position="549"/>
    </location>
</feature>
<dbReference type="Proteomes" id="UP000652691">
    <property type="component" value="Unassembled WGS sequence"/>
</dbReference>
<dbReference type="RefSeq" id="WP_005287564.1">
    <property type="nucleotide sequence ID" value="NZ_BMDA01000001.1"/>
</dbReference>
<reference evidence="4" key="3">
    <citation type="submission" date="2024-03" db="EMBL/GenBank/DDBJ databases">
        <authorList>
            <person name="Sun Q."/>
            <person name="Sedlacek I."/>
        </authorList>
    </citation>
    <scope>NUCLEOTIDE SEQUENCE</scope>
    <source>
        <strain evidence="4">CCM 8635</strain>
    </source>
</reference>
<dbReference type="Pfam" id="PF07969">
    <property type="entry name" value="Amidohydro_3"/>
    <property type="match status" value="1"/>
</dbReference>
<dbReference type="EMBL" id="BMDA01000001">
    <property type="protein sequence ID" value="GGH26303.1"/>
    <property type="molecule type" value="Genomic_DNA"/>
</dbReference>
<dbReference type="Gene3D" id="3.20.20.140">
    <property type="entry name" value="Metal-dependent hydrolases"/>
    <property type="match status" value="1"/>
</dbReference>
<dbReference type="EMBL" id="APSA01000007">
    <property type="protein sequence ID" value="ENX37610.1"/>
    <property type="molecule type" value="Genomic_DNA"/>
</dbReference>
<dbReference type="SUPFAM" id="SSF51556">
    <property type="entry name" value="Metallo-dependent hydrolases"/>
    <property type="match status" value="1"/>
</dbReference>
<dbReference type="Proteomes" id="UP000013200">
    <property type="component" value="Unassembled WGS sequence"/>
</dbReference>
<feature type="chain" id="PRO_5044737390" evidence="1">
    <location>
        <begin position="20"/>
        <end position="560"/>
    </location>
</feature>
<proteinExistence type="predicted"/>
<sequence length="560" mass="61815">MKKFLISSSLALFSIGVYAADEPADIIFTNGEIYTPNGWVESLAVREGIILAIGNNKEIASYRGNNSKILDLKGASVFPGLHDMHVHPTSAGVEQFTCSLPYRATPTEILSQVSKCVQKAKPGEWIIGGNWSSSAFKPGQQTREFLDKVSPNNPVLLADEAHHTQWANSKAIEAVGINKYTKDPVGGVIERDKKGYPNGIFRENAALYIDQRRPVTSDELLRKGLELSTQQMLSYGITSFTDAEVRMPEIRTLSALSKEGLIKQRVRACIVWSPLEGEQLILKRNKYVTERLKTDCVKIFVDGVPTEGMTAAMLQPYEGHKHNKGIFMMPLEVMDSGVAKYDRMGLTIKFHAIGDAAVKASIDAVEKARKKNGWMGASHQLGHGSFVTFKDIPRVRDLHMTWEFSPYAWYPNPIVDIDVRHNVGEKRMERAIPIREAVETGANVIAGSDWPVIPSVNPWPAIETMVTRQEPGGSYKKLAPAQQITLEQALRIFTANAAAAMGNSDQIGSIEPGKRADIIVTESNPFKVPVTEIHKTKVIKTFIDGELVYDSANPSNSIAE</sequence>
<gene>
    <name evidence="3" type="ORF">F888_02951</name>
    <name evidence="4" type="ORF">GCM10007354_03650</name>
</gene>
<evidence type="ECO:0000313" key="6">
    <source>
        <dbReference type="Proteomes" id="UP000652691"/>
    </source>
</evidence>
<keyword evidence="1" id="KW-0732">Signal</keyword>
<dbReference type="InterPro" id="IPR033932">
    <property type="entry name" value="YtcJ-like"/>
</dbReference>
<dbReference type="PANTHER" id="PTHR22642:SF2">
    <property type="entry name" value="PROTEIN LONG AFTER FAR-RED 3"/>
    <property type="match status" value="1"/>
</dbReference>
<evidence type="ECO:0000313" key="5">
    <source>
        <dbReference type="Proteomes" id="UP000013200"/>
    </source>
</evidence>
<evidence type="ECO:0000313" key="3">
    <source>
        <dbReference type="EMBL" id="ENX37610.1"/>
    </source>
</evidence>
<dbReference type="InterPro" id="IPR032466">
    <property type="entry name" value="Metal_Hydrolase"/>
</dbReference>
<name>N9RG72_9GAMM</name>
<accession>N9RG72</accession>
<organism evidence="3 5">
    <name type="scientific">Acinetobacter courvalinii</name>
    <dbReference type="NCBI Taxonomy" id="280147"/>
    <lineage>
        <taxon>Bacteria</taxon>
        <taxon>Pseudomonadati</taxon>
        <taxon>Pseudomonadota</taxon>
        <taxon>Gammaproteobacteria</taxon>
        <taxon>Moraxellales</taxon>
        <taxon>Moraxellaceae</taxon>
        <taxon>Acinetobacter</taxon>
    </lineage>
</organism>
<protein>
    <submittedName>
        <fullName evidence="4">Amidohydrolase</fullName>
    </submittedName>
</protein>
<comment type="caution">
    <text evidence="3">The sequence shown here is derived from an EMBL/GenBank/DDBJ whole genome shotgun (WGS) entry which is preliminary data.</text>
</comment>
<dbReference type="SUPFAM" id="SSF51338">
    <property type="entry name" value="Composite domain of metallo-dependent hydrolases"/>
    <property type="match status" value="1"/>
</dbReference>
<dbReference type="Gene3D" id="3.10.310.70">
    <property type="match status" value="1"/>
</dbReference>
<evidence type="ECO:0000259" key="2">
    <source>
        <dbReference type="Pfam" id="PF07969"/>
    </source>
</evidence>
<evidence type="ECO:0000256" key="1">
    <source>
        <dbReference type="SAM" id="SignalP"/>
    </source>
</evidence>
<dbReference type="GeneID" id="80102938"/>
<dbReference type="Gene3D" id="2.30.40.10">
    <property type="entry name" value="Urease, subunit C, domain 1"/>
    <property type="match status" value="1"/>
</dbReference>
<dbReference type="PATRIC" id="fig|1217698.3.peg.2887"/>
<keyword evidence="5" id="KW-1185">Reference proteome</keyword>
<dbReference type="PANTHER" id="PTHR22642">
    <property type="entry name" value="IMIDAZOLONEPROPIONASE"/>
    <property type="match status" value="1"/>
</dbReference>